<comment type="similarity">
    <text evidence="1">Belongs to the glycosyl hydrolase 57 family.</text>
</comment>
<evidence type="ECO:0000313" key="6">
    <source>
        <dbReference type="EMBL" id="HHP04397.1"/>
    </source>
</evidence>
<dbReference type="InterPro" id="IPR011013">
    <property type="entry name" value="Gal_mutarotase_sf_dom"/>
</dbReference>
<dbReference type="AlphaFoldDB" id="A0A7J3X5K6"/>
<dbReference type="InterPro" id="IPR011330">
    <property type="entry name" value="Glyco_hydro/deAcase_b/a-brl"/>
</dbReference>
<dbReference type="Gene3D" id="2.70.98.10">
    <property type="match status" value="1"/>
</dbReference>
<dbReference type="InterPro" id="IPR004300">
    <property type="entry name" value="Glyco_hydro_57_N"/>
</dbReference>
<keyword evidence="2" id="KW-0119">Carbohydrate metabolism</keyword>
<evidence type="ECO:0000256" key="1">
    <source>
        <dbReference type="ARBA" id="ARBA00006821"/>
    </source>
</evidence>
<protein>
    <submittedName>
        <fullName evidence="6">DUF1925 domain-containing protein</fullName>
    </submittedName>
</protein>
<evidence type="ECO:0000259" key="5">
    <source>
        <dbReference type="Pfam" id="PF09095"/>
    </source>
</evidence>
<dbReference type="InterPro" id="IPR052046">
    <property type="entry name" value="GH57_Enzymes"/>
</dbReference>
<dbReference type="PANTHER" id="PTHR36306">
    <property type="entry name" value="ALPHA-AMYLASE-RELATED-RELATED"/>
    <property type="match status" value="1"/>
</dbReference>
<feature type="domain" description="Alpha-amylase/4-alpha-glucanotransferase central" evidence="4">
    <location>
        <begin position="278"/>
        <end position="353"/>
    </location>
</feature>
<dbReference type="PANTHER" id="PTHR36306:SF1">
    <property type="entry name" value="ALPHA-AMYLASE-RELATED"/>
    <property type="match status" value="1"/>
</dbReference>
<feature type="domain" description="Glycoside hydrolase family 57 N-terminal" evidence="3">
    <location>
        <begin position="28"/>
        <end position="261"/>
    </location>
</feature>
<dbReference type="Pfam" id="PF09094">
    <property type="entry name" value="AmyA-A_glucT_m"/>
    <property type="match status" value="1"/>
</dbReference>
<dbReference type="GO" id="GO:0030246">
    <property type="term" value="F:carbohydrate binding"/>
    <property type="evidence" value="ECO:0007669"/>
    <property type="project" value="InterPro"/>
</dbReference>
<dbReference type="Pfam" id="PF03065">
    <property type="entry name" value="Glyco_hydro_57"/>
    <property type="match status" value="1"/>
</dbReference>
<evidence type="ECO:0000259" key="3">
    <source>
        <dbReference type="Pfam" id="PF03065"/>
    </source>
</evidence>
<dbReference type="InterPro" id="IPR014718">
    <property type="entry name" value="GH-type_carb-bd"/>
</dbReference>
<dbReference type="GO" id="GO:0005975">
    <property type="term" value="P:carbohydrate metabolic process"/>
    <property type="evidence" value="ECO:0007669"/>
    <property type="project" value="InterPro"/>
</dbReference>
<dbReference type="Gene3D" id="3.20.110.20">
    <property type="match status" value="1"/>
</dbReference>
<dbReference type="SUPFAM" id="SSF88688">
    <property type="entry name" value="Families 57/38 glycoside transferase middle domain"/>
    <property type="match status" value="1"/>
</dbReference>
<dbReference type="EMBL" id="DRZM01000048">
    <property type="protein sequence ID" value="HHP04397.1"/>
    <property type="molecule type" value="Genomic_DNA"/>
</dbReference>
<dbReference type="InterPro" id="IPR015179">
    <property type="entry name" value="A-amylase/a-glucTrfase_C"/>
</dbReference>
<dbReference type="SUPFAM" id="SSF88713">
    <property type="entry name" value="Glycoside hydrolase/deacetylase"/>
    <property type="match status" value="1"/>
</dbReference>
<sequence length="641" mass="74682">MAKSIFIYALHFHQPIGQSLPVLDRIQRNSYEMLLSLLERYRHLRLTLHFSGPLLRYWRDRYPDFLERLKSVVQSSKFEVLGGTYTESPLILLPPEDKLEQLKRGKQLVESLLGISVGGAWLPERVWDPTLPPLLEEAGYRYVLLDDEVGYRSGLPREYVHRAVLVEYSGRKVGVLFIDGPIRYILPWRSHEEVLRYIRGFDGAKGEYVLWGSDAEKFGEWWERDKAERWLSLFFYYLDGAQDIELLTPSGYIARYGYAGLAYLGPWSYDKMNEWSGGYFPNFLRKYKESNNMHKRLMYTRDKLLKLGAPVEAWEEYYLAQCNDAYWHGLFGGTYIPLLRQAVYEHAIRAEKLAERESGYYLGRSLVIKELDFDADGSSEIVMEAPLASVFLKPSDGGTVFEFDIKADGFEHNLVNTMSRYPEPYLGEGAPRPDWYRRVSFREHIWRRGVVLDDWIENTPFVDSSDLALANYVVEYVGEDEVCLSRVGRNWLTPTSFIRVYVVKTIRLEDMGRTLRVRYKWRNMEKVFADLRLSVELSLSPKLPYDSEALPTYEVDSTGERPVTERFSSPWARVVVLKSLAAPRVMVESSKHCEVWVSPIYTWFRTERGLRSEYQGLGIVYNYNVALNPGEVFETEVKVCW</sequence>
<name>A0A7J3X5K6_THEPE</name>
<dbReference type="GO" id="GO:0003824">
    <property type="term" value="F:catalytic activity"/>
    <property type="evidence" value="ECO:0007669"/>
    <property type="project" value="InterPro"/>
</dbReference>
<dbReference type="InterPro" id="IPR028995">
    <property type="entry name" value="Glyco_hydro_57/38_cen_sf"/>
</dbReference>
<dbReference type="SUPFAM" id="SSF74650">
    <property type="entry name" value="Galactose mutarotase-like"/>
    <property type="match status" value="1"/>
</dbReference>
<evidence type="ECO:0000256" key="2">
    <source>
        <dbReference type="ARBA" id="ARBA00023277"/>
    </source>
</evidence>
<comment type="caution">
    <text evidence="6">The sequence shown here is derived from an EMBL/GenBank/DDBJ whole genome shotgun (WGS) entry which is preliminary data.</text>
</comment>
<feature type="domain" description="Alpha-amylase/4-alpha-glucanotransferase C-terminal" evidence="5">
    <location>
        <begin position="433"/>
        <end position="628"/>
    </location>
</feature>
<dbReference type="Pfam" id="PF09095">
    <property type="entry name" value="AmyA-gluTrfs_C"/>
    <property type="match status" value="2"/>
</dbReference>
<evidence type="ECO:0000259" key="4">
    <source>
        <dbReference type="Pfam" id="PF09094"/>
    </source>
</evidence>
<gene>
    <name evidence="6" type="ORF">ENM88_01430</name>
</gene>
<proteinExistence type="inferred from homology"/>
<feature type="domain" description="Alpha-amylase/4-alpha-glucanotransferase C-terminal" evidence="5">
    <location>
        <begin position="372"/>
        <end position="425"/>
    </location>
</feature>
<organism evidence="6">
    <name type="scientific">Thermofilum pendens</name>
    <dbReference type="NCBI Taxonomy" id="2269"/>
    <lineage>
        <taxon>Archaea</taxon>
        <taxon>Thermoproteota</taxon>
        <taxon>Thermoprotei</taxon>
        <taxon>Thermofilales</taxon>
        <taxon>Thermofilaceae</taxon>
        <taxon>Thermofilum</taxon>
    </lineage>
</organism>
<dbReference type="InterPro" id="IPR015178">
    <property type="entry name" value="A-amylase/a-glucTrfase_central"/>
</dbReference>
<accession>A0A7J3X5K6</accession>
<reference evidence="6" key="1">
    <citation type="journal article" date="2020" name="mSystems">
        <title>Genome- and Community-Level Interaction Insights into Carbon Utilization and Element Cycling Functions of Hydrothermarchaeota in Hydrothermal Sediment.</title>
        <authorList>
            <person name="Zhou Z."/>
            <person name="Liu Y."/>
            <person name="Xu W."/>
            <person name="Pan J."/>
            <person name="Luo Z.H."/>
            <person name="Li M."/>
        </authorList>
    </citation>
    <scope>NUCLEOTIDE SEQUENCE [LARGE SCALE GENOMIC DNA]</scope>
    <source>
        <strain evidence="6">SpSt-1125</strain>
    </source>
</reference>